<evidence type="ECO:0000256" key="4">
    <source>
        <dbReference type="ARBA" id="ARBA00022845"/>
    </source>
</evidence>
<dbReference type="SMART" id="SM00025">
    <property type="entry name" value="Pumilio"/>
    <property type="match status" value="8"/>
</dbReference>
<comment type="subcellular location">
    <subcellularLocation>
        <location evidence="1">Cytoplasm</location>
    </subcellularLocation>
</comment>
<dbReference type="PANTHER" id="PTHR12537:SF119">
    <property type="entry name" value="PUMILIO HOMOLOG 6, CHLOROPLASTIC"/>
    <property type="match status" value="1"/>
</dbReference>
<dbReference type="EMBL" id="JAAALK010000287">
    <property type="protein sequence ID" value="KAG8057250.1"/>
    <property type="molecule type" value="Genomic_DNA"/>
</dbReference>
<feature type="repeat" description="Pumilio" evidence="7">
    <location>
        <begin position="674"/>
        <end position="709"/>
    </location>
</feature>
<dbReference type="PROSITE" id="PS50303">
    <property type="entry name" value="PUM_HD"/>
    <property type="match status" value="1"/>
</dbReference>
<evidence type="ECO:0000256" key="6">
    <source>
        <dbReference type="ARBA" id="ARBA00055193"/>
    </source>
</evidence>
<feature type="repeat" description="Pumilio" evidence="7">
    <location>
        <begin position="710"/>
        <end position="745"/>
    </location>
</feature>
<dbReference type="FunFam" id="1.25.10.10:FF:000004">
    <property type="entry name" value="Pumilio homolog 1 isoform 2"/>
    <property type="match status" value="1"/>
</dbReference>
<gene>
    <name evidence="10" type="ORF">GUJ93_ZPchr0002g25132</name>
</gene>
<comment type="caution">
    <text evidence="10">The sequence shown here is derived from an EMBL/GenBank/DDBJ whole genome shotgun (WGS) entry which is preliminary data.</text>
</comment>
<feature type="compositionally biased region" description="Polar residues" evidence="8">
    <location>
        <begin position="186"/>
        <end position="210"/>
    </location>
</feature>
<keyword evidence="2" id="KW-0963">Cytoplasm</keyword>
<accession>A0A8J5S7P7</accession>
<dbReference type="AlphaFoldDB" id="A0A8J5S7P7"/>
<dbReference type="InterPro" id="IPR001313">
    <property type="entry name" value="Pumilio_RNA-bd_rpt"/>
</dbReference>
<feature type="repeat" description="Pumilio" evidence="7">
    <location>
        <begin position="782"/>
        <end position="817"/>
    </location>
</feature>
<dbReference type="Pfam" id="PF00806">
    <property type="entry name" value="PUF"/>
    <property type="match status" value="8"/>
</dbReference>
<organism evidence="10 11">
    <name type="scientific">Zizania palustris</name>
    <name type="common">Northern wild rice</name>
    <dbReference type="NCBI Taxonomy" id="103762"/>
    <lineage>
        <taxon>Eukaryota</taxon>
        <taxon>Viridiplantae</taxon>
        <taxon>Streptophyta</taxon>
        <taxon>Embryophyta</taxon>
        <taxon>Tracheophyta</taxon>
        <taxon>Spermatophyta</taxon>
        <taxon>Magnoliopsida</taxon>
        <taxon>Liliopsida</taxon>
        <taxon>Poales</taxon>
        <taxon>Poaceae</taxon>
        <taxon>BOP clade</taxon>
        <taxon>Oryzoideae</taxon>
        <taxon>Oryzeae</taxon>
        <taxon>Zizaniinae</taxon>
        <taxon>Zizania</taxon>
    </lineage>
</organism>
<reference evidence="10" key="1">
    <citation type="journal article" date="2021" name="bioRxiv">
        <title>Whole Genome Assembly and Annotation of Northern Wild Rice, Zizania palustris L., Supports a Whole Genome Duplication in the Zizania Genus.</title>
        <authorList>
            <person name="Haas M."/>
            <person name="Kono T."/>
            <person name="Macchietto M."/>
            <person name="Millas R."/>
            <person name="McGilp L."/>
            <person name="Shao M."/>
            <person name="Duquette J."/>
            <person name="Hirsch C.N."/>
            <person name="Kimball J."/>
        </authorList>
    </citation>
    <scope>NUCLEOTIDE SEQUENCE</scope>
    <source>
        <tissue evidence="10">Fresh leaf tissue</tissue>
    </source>
</reference>
<feature type="repeat" description="Pumilio" evidence="7">
    <location>
        <begin position="746"/>
        <end position="781"/>
    </location>
</feature>
<evidence type="ECO:0000256" key="5">
    <source>
        <dbReference type="ARBA" id="ARBA00022884"/>
    </source>
</evidence>
<evidence type="ECO:0000256" key="1">
    <source>
        <dbReference type="ARBA" id="ARBA00004496"/>
    </source>
</evidence>
<feature type="compositionally biased region" description="Basic and acidic residues" evidence="8">
    <location>
        <begin position="173"/>
        <end position="185"/>
    </location>
</feature>
<feature type="compositionally biased region" description="Polar residues" evidence="8">
    <location>
        <begin position="282"/>
        <end position="306"/>
    </location>
</feature>
<evidence type="ECO:0000259" key="9">
    <source>
        <dbReference type="PROSITE" id="PS50303"/>
    </source>
</evidence>
<dbReference type="GO" id="GO:0006417">
    <property type="term" value="P:regulation of translation"/>
    <property type="evidence" value="ECO:0007669"/>
    <property type="project" value="UniProtKB-KW"/>
</dbReference>
<sequence>MVASMFFSKMATKSFMQLTGAAGGGNWSPSRDLGSYNSMTARFSEEELADLAFMSNRGSIFGNWRDSVPNRSGSAPPSMEGSLAALNHFTGQQSGNFGVTLQNLRTGVSGSESEDHICYNPACGKNHGSKVNLNPRERHHLMNQFSRVEERMLFSHDDGISRSLLVGCSTLSTHKEEPEDEKSPRLDSSSAEDAQCDSAQSTSNLGGCSPNLVNSIKENFPRSNDLYGNSSEPFKTNCGDGGLIYCGINSSKNSTIDGVKSSYLNEFPLDTHRFSPRPIGSPVSNKLTSGSLPAASPPTSSCSDHNTSIEACQQRNPSMAVKPGETVDAMLDSLDSSMKNMNVSLDTLRSSHVMQQWQNNALLQNGLSNLVNGDPVPMVPQGINLPQIPPVDNSTFGHMKLYSGDVQLIPQIRMTTPFCTPSSFGVPYYPNLQSPSVWAPPLGIGGYGLPGSFLPPVMTNFAPHLPVMAPFDTSLPSFSGRVAGFPSAGNLAAGTELFDPYKIYEHLGVAMPPPIPDQSLLYYFQQPSIHQYGGGNPYTMVSSSNFVGNPAGVFGSQITHPSENRFQLPVTGAANASTPRKGRKSVGNFKGTSPDFGIQIHYPASPVLHGQPASRTYPHDRRNNVMGFQYPSQDMPASSGMQGQRGRAKSDDPKARFLAEELMSSRTRKAELSDIKGQLVKYSTDQNGSRFIQQKLENCTTEEKALVFAEILPHASTLMTDVFGNYVIQKLFENGSPQQRRDLADKLTGHVSSLSLQMYGCRVIQKALEVIDLEQKIGLVRELDGHVLQCVHDQNGNHVIQKCIECVPLEHIGFLVSSLQGQAAKLSMHPYGCRVIQRTLEHCSKNSEGIIDEILPSACMLAQDQYGNYVMQHILEKGNDHVRGQIITRLAGQVVSMSQSKYASNVIEKCFKHGDGAERDLLIKEILEQTEGNNCLLAMMKDKYGNYVIQKMLETCNEQQKEVLVSRVKCHLPLLRKYTYGKHIISRVEHLCDDGAAQLES</sequence>
<keyword evidence="3" id="KW-0677">Repeat</keyword>
<evidence type="ECO:0000313" key="10">
    <source>
        <dbReference type="EMBL" id="KAG8057250.1"/>
    </source>
</evidence>
<feature type="region of interest" description="Disordered" evidence="8">
    <location>
        <begin position="275"/>
        <end position="306"/>
    </location>
</feature>
<feature type="domain" description="PUM-HD" evidence="9">
    <location>
        <begin position="653"/>
        <end position="992"/>
    </location>
</feature>
<name>A0A8J5S7P7_ZIZPA</name>
<dbReference type="PROSITE" id="PS50302">
    <property type="entry name" value="PUM"/>
    <property type="match status" value="8"/>
</dbReference>
<evidence type="ECO:0000256" key="7">
    <source>
        <dbReference type="PROSITE-ProRule" id="PRU00317"/>
    </source>
</evidence>
<evidence type="ECO:0000256" key="3">
    <source>
        <dbReference type="ARBA" id="ARBA00022737"/>
    </source>
</evidence>
<dbReference type="OrthoDB" id="668540at2759"/>
<keyword evidence="11" id="KW-1185">Reference proteome</keyword>
<feature type="repeat" description="Pumilio" evidence="7">
    <location>
        <begin position="818"/>
        <end position="841"/>
    </location>
</feature>
<feature type="repeat" description="Pumilio" evidence="7">
    <location>
        <begin position="853"/>
        <end position="888"/>
    </location>
</feature>
<comment type="function">
    <text evidence="6">Sequence-specific RNA-binding protein that regulates translation and mRNA stability by binding the 3'-UTR of target mRNAs. Binds the APUM-binding elements (APBEs) in the 3'-UTR mRNA sequence of CLV1, PNH, WUS and FAS2.</text>
</comment>
<dbReference type="CDD" id="cd07920">
    <property type="entry name" value="Pumilio"/>
    <property type="match status" value="1"/>
</dbReference>
<dbReference type="GO" id="GO:0003729">
    <property type="term" value="F:mRNA binding"/>
    <property type="evidence" value="ECO:0007669"/>
    <property type="project" value="TreeGrafter"/>
</dbReference>
<keyword evidence="4" id="KW-0810">Translation regulation</keyword>
<dbReference type="GO" id="GO:0005737">
    <property type="term" value="C:cytoplasm"/>
    <property type="evidence" value="ECO:0007669"/>
    <property type="project" value="UniProtKB-SubCell"/>
</dbReference>
<dbReference type="PANTHER" id="PTHR12537">
    <property type="entry name" value="RNA BINDING PROTEIN PUMILIO-RELATED"/>
    <property type="match status" value="1"/>
</dbReference>
<proteinExistence type="predicted"/>
<reference evidence="10" key="2">
    <citation type="submission" date="2021-02" db="EMBL/GenBank/DDBJ databases">
        <authorList>
            <person name="Kimball J.A."/>
            <person name="Haas M.W."/>
            <person name="Macchietto M."/>
            <person name="Kono T."/>
            <person name="Duquette J."/>
            <person name="Shao M."/>
        </authorList>
    </citation>
    <scope>NUCLEOTIDE SEQUENCE</scope>
    <source>
        <tissue evidence="10">Fresh leaf tissue</tissue>
    </source>
</reference>
<evidence type="ECO:0000256" key="2">
    <source>
        <dbReference type="ARBA" id="ARBA00022490"/>
    </source>
</evidence>
<feature type="compositionally biased region" description="Polar residues" evidence="8">
    <location>
        <begin position="630"/>
        <end position="642"/>
    </location>
</feature>
<feature type="region of interest" description="Disordered" evidence="8">
    <location>
        <begin position="172"/>
        <end position="210"/>
    </location>
</feature>
<dbReference type="InterPro" id="IPR033712">
    <property type="entry name" value="Pumilio_RNA-bd"/>
</dbReference>
<evidence type="ECO:0000256" key="8">
    <source>
        <dbReference type="SAM" id="MobiDB-lite"/>
    </source>
</evidence>
<feature type="region of interest" description="Disordered" evidence="8">
    <location>
        <begin position="605"/>
        <end position="653"/>
    </location>
</feature>
<dbReference type="Proteomes" id="UP000729402">
    <property type="component" value="Unassembled WGS sequence"/>
</dbReference>
<dbReference type="InterPro" id="IPR033133">
    <property type="entry name" value="PUM-HD"/>
</dbReference>
<feature type="repeat" description="Pumilio" evidence="7">
    <location>
        <begin position="925"/>
        <end position="966"/>
    </location>
</feature>
<keyword evidence="5" id="KW-0694">RNA-binding</keyword>
<feature type="repeat" description="Pumilio" evidence="7">
    <location>
        <begin position="889"/>
        <end position="924"/>
    </location>
</feature>
<protein>
    <recommendedName>
        <fullName evidence="9">PUM-HD domain-containing protein</fullName>
    </recommendedName>
</protein>
<evidence type="ECO:0000313" key="11">
    <source>
        <dbReference type="Proteomes" id="UP000729402"/>
    </source>
</evidence>